<comment type="similarity">
    <text evidence="2">Belongs to the YkuD family.</text>
</comment>
<evidence type="ECO:0000256" key="7">
    <source>
        <dbReference type="ARBA" id="ARBA00022984"/>
    </source>
</evidence>
<reference evidence="13 14" key="1">
    <citation type="submission" date="2017-02" db="EMBL/GenBank/DDBJ databases">
        <authorList>
            <person name="Peterson S.W."/>
        </authorList>
    </citation>
    <scope>NUCLEOTIDE SEQUENCE [LARGE SCALE GENOMIC DNA]</scope>
    <source>
        <strain evidence="13 14">USBA 369</strain>
    </source>
</reference>
<evidence type="ECO:0000313" key="14">
    <source>
        <dbReference type="Proteomes" id="UP000190135"/>
    </source>
</evidence>
<evidence type="ECO:0000256" key="2">
    <source>
        <dbReference type="ARBA" id="ARBA00005992"/>
    </source>
</evidence>
<dbReference type="GO" id="GO:0071555">
    <property type="term" value="P:cell wall organization"/>
    <property type="evidence" value="ECO:0007669"/>
    <property type="project" value="UniProtKB-UniRule"/>
</dbReference>
<dbReference type="GO" id="GO:0071972">
    <property type="term" value="F:peptidoglycan L,D-transpeptidase activity"/>
    <property type="evidence" value="ECO:0007669"/>
    <property type="project" value="TreeGrafter"/>
</dbReference>
<evidence type="ECO:0000256" key="1">
    <source>
        <dbReference type="ARBA" id="ARBA00004752"/>
    </source>
</evidence>
<dbReference type="InterPro" id="IPR050979">
    <property type="entry name" value="LD-transpeptidase"/>
</dbReference>
<dbReference type="InterPro" id="IPR038063">
    <property type="entry name" value="Transpep_catalytic_dom"/>
</dbReference>
<organism evidence="13 14">
    <name type="scientific">Consotaella salsifontis</name>
    <dbReference type="NCBI Taxonomy" id="1365950"/>
    <lineage>
        <taxon>Bacteria</taxon>
        <taxon>Pseudomonadati</taxon>
        <taxon>Pseudomonadota</taxon>
        <taxon>Alphaproteobacteria</taxon>
        <taxon>Hyphomicrobiales</taxon>
        <taxon>Aurantimonadaceae</taxon>
        <taxon>Consotaella</taxon>
    </lineage>
</organism>
<dbReference type="Gene3D" id="2.40.440.10">
    <property type="entry name" value="L,D-transpeptidase catalytic domain-like"/>
    <property type="match status" value="1"/>
</dbReference>
<dbReference type="Pfam" id="PF03734">
    <property type="entry name" value="YkuD"/>
    <property type="match status" value="1"/>
</dbReference>
<evidence type="ECO:0000256" key="5">
    <source>
        <dbReference type="ARBA" id="ARBA00022801"/>
    </source>
</evidence>
<dbReference type="Proteomes" id="UP000190135">
    <property type="component" value="Unassembled WGS sequence"/>
</dbReference>
<dbReference type="GO" id="GO:0005576">
    <property type="term" value="C:extracellular region"/>
    <property type="evidence" value="ECO:0007669"/>
    <property type="project" value="TreeGrafter"/>
</dbReference>
<evidence type="ECO:0000256" key="4">
    <source>
        <dbReference type="ARBA" id="ARBA00022679"/>
    </source>
</evidence>
<dbReference type="UniPathway" id="UPA00219"/>
<keyword evidence="8 9" id="KW-0961">Cell wall biogenesis/degradation</keyword>
<dbReference type="EMBL" id="FUXL01000004">
    <property type="protein sequence ID" value="SJZ96933.1"/>
    <property type="molecule type" value="Genomic_DNA"/>
</dbReference>
<dbReference type="GO" id="GO:0016757">
    <property type="term" value="F:glycosyltransferase activity"/>
    <property type="evidence" value="ECO:0007669"/>
    <property type="project" value="UniProtKB-KW"/>
</dbReference>
<keyword evidence="4" id="KW-0808">Transferase</keyword>
<accession>A0A1T4PZJ2</accession>
<feature type="domain" description="L,D-TPase catalytic" evidence="12">
    <location>
        <begin position="156"/>
        <end position="289"/>
    </location>
</feature>
<dbReference type="PANTHER" id="PTHR30582">
    <property type="entry name" value="L,D-TRANSPEPTIDASE"/>
    <property type="match status" value="1"/>
</dbReference>
<evidence type="ECO:0000256" key="11">
    <source>
        <dbReference type="SAM" id="SignalP"/>
    </source>
</evidence>
<dbReference type="SUPFAM" id="SSF141523">
    <property type="entry name" value="L,D-transpeptidase catalytic domain-like"/>
    <property type="match status" value="1"/>
</dbReference>
<comment type="pathway">
    <text evidence="1 9">Cell wall biogenesis; peptidoglycan biosynthesis.</text>
</comment>
<keyword evidence="6 9" id="KW-0133">Cell shape</keyword>
<feature type="signal peptide" evidence="11">
    <location>
        <begin position="1"/>
        <end position="26"/>
    </location>
</feature>
<evidence type="ECO:0000256" key="3">
    <source>
        <dbReference type="ARBA" id="ARBA00022676"/>
    </source>
</evidence>
<dbReference type="InterPro" id="IPR005490">
    <property type="entry name" value="LD_TPept_cat_dom"/>
</dbReference>
<dbReference type="GO" id="GO:0018104">
    <property type="term" value="P:peptidoglycan-protein cross-linking"/>
    <property type="evidence" value="ECO:0007669"/>
    <property type="project" value="TreeGrafter"/>
</dbReference>
<feature type="active site" description="Nucleophile" evidence="9">
    <location>
        <position position="265"/>
    </location>
</feature>
<keyword evidence="5" id="KW-0378">Hydrolase</keyword>
<dbReference type="PROSITE" id="PS52029">
    <property type="entry name" value="LD_TPASE"/>
    <property type="match status" value="1"/>
</dbReference>
<dbReference type="STRING" id="1365950.SAMN05428963_104268"/>
<dbReference type="GO" id="GO:0008360">
    <property type="term" value="P:regulation of cell shape"/>
    <property type="evidence" value="ECO:0007669"/>
    <property type="project" value="UniProtKB-UniRule"/>
</dbReference>
<evidence type="ECO:0000259" key="12">
    <source>
        <dbReference type="PROSITE" id="PS52029"/>
    </source>
</evidence>
<dbReference type="AlphaFoldDB" id="A0A1T4PZJ2"/>
<dbReference type="OrthoDB" id="8402157at2"/>
<keyword evidence="11" id="KW-0732">Signal</keyword>
<feature type="active site" description="Proton donor/acceptor" evidence="9">
    <location>
        <position position="249"/>
    </location>
</feature>
<evidence type="ECO:0000256" key="10">
    <source>
        <dbReference type="SAM" id="MobiDB-lite"/>
    </source>
</evidence>
<evidence type="ECO:0000313" key="13">
    <source>
        <dbReference type="EMBL" id="SJZ96933.1"/>
    </source>
</evidence>
<proteinExistence type="inferred from homology"/>
<keyword evidence="7 9" id="KW-0573">Peptidoglycan synthesis</keyword>
<dbReference type="RefSeq" id="WP_078707789.1">
    <property type="nucleotide sequence ID" value="NZ_FUXL01000004.1"/>
</dbReference>
<feature type="region of interest" description="Disordered" evidence="10">
    <location>
        <begin position="92"/>
        <end position="117"/>
    </location>
</feature>
<keyword evidence="3" id="KW-0328">Glycosyltransferase</keyword>
<name>A0A1T4PZJ2_9HYPH</name>
<dbReference type="CDD" id="cd16913">
    <property type="entry name" value="YkuD_like"/>
    <property type="match status" value="1"/>
</dbReference>
<dbReference type="PANTHER" id="PTHR30582:SF24">
    <property type="entry name" value="L,D-TRANSPEPTIDASE ERFK_SRFK-RELATED"/>
    <property type="match status" value="1"/>
</dbReference>
<evidence type="ECO:0000256" key="8">
    <source>
        <dbReference type="ARBA" id="ARBA00023316"/>
    </source>
</evidence>
<keyword evidence="14" id="KW-1185">Reference proteome</keyword>
<sequence>MIPRSYLAAVAALALVVALGSGPAHAENGQRPPVKVDPSIASDWLLQLSPGSGAVADYRKPHQARNGVVYSSGDPGFPITMDPRASGVLLAAPPQPRPARAAELPPPPAPKASRAPAQAQVREAALAPTQPAKKGRGIDPAFLPQTIDYQGGEAPGTIIIDTEAKYLYHVLEDGKARRYGVGVGKPGFEWAGTHKVSAKREWPDWRPPAQMIAREKKKGRILPAMMKGGENNPLGARAMYLGSTLYRIHGTNQPWTIGKAMSSGCIRMRNEDVTELYSTVDVGTKVIVR</sequence>
<evidence type="ECO:0000256" key="9">
    <source>
        <dbReference type="PROSITE-ProRule" id="PRU01373"/>
    </source>
</evidence>
<keyword evidence="13" id="KW-0449">Lipoprotein</keyword>
<gene>
    <name evidence="13" type="ORF">SAMN05428963_104268</name>
</gene>
<feature type="chain" id="PRO_5012301217" evidence="11">
    <location>
        <begin position="27"/>
        <end position="289"/>
    </location>
</feature>
<dbReference type="FunFam" id="2.40.440.10:FF:000002">
    <property type="entry name" value="L,D-transpeptidase ErfK/SrfK"/>
    <property type="match status" value="1"/>
</dbReference>
<evidence type="ECO:0000256" key="6">
    <source>
        <dbReference type="ARBA" id="ARBA00022960"/>
    </source>
</evidence>
<protein>
    <submittedName>
        <fullName evidence="13">Lipoprotein-anchoring transpeptidase ErfK/SrfK</fullName>
    </submittedName>
</protein>